<organism evidence="1 2">
    <name type="scientific">Striga asiatica</name>
    <name type="common">Asiatic witchweed</name>
    <name type="synonym">Buchnera asiatica</name>
    <dbReference type="NCBI Taxonomy" id="4170"/>
    <lineage>
        <taxon>Eukaryota</taxon>
        <taxon>Viridiplantae</taxon>
        <taxon>Streptophyta</taxon>
        <taxon>Embryophyta</taxon>
        <taxon>Tracheophyta</taxon>
        <taxon>Spermatophyta</taxon>
        <taxon>Magnoliopsida</taxon>
        <taxon>eudicotyledons</taxon>
        <taxon>Gunneridae</taxon>
        <taxon>Pentapetalae</taxon>
        <taxon>asterids</taxon>
        <taxon>lamiids</taxon>
        <taxon>Lamiales</taxon>
        <taxon>Orobanchaceae</taxon>
        <taxon>Buchnereae</taxon>
        <taxon>Striga</taxon>
    </lineage>
</organism>
<name>A0A5A7NY46_STRAF</name>
<proteinExistence type="predicted"/>
<sequence length="156" mass="17464">MGLAKSRFSRHTGGRRWLGVLANLYFLESSFRLTSLLLCQLAADHRDLKFGVWRSIALDSTSPSPALFSCCHRLSRVRPDIHRPRQPAPLADPYPLSTALDVVTLPSFTTLLHQPPNHPETGLVDEQNAGGCMPLHLENDRGHTRGIKELKRKTHV</sequence>
<evidence type="ECO:0000313" key="2">
    <source>
        <dbReference type="Proteomes" id="UP000325081"/>
    </source>
</evidence>
<dbReference type="EMBL" id="BKCP01000003">
    <property type="protein sequence ID" value="GER25443.1"/>
    <property type="molecule type" value="Genomic_DNA"/>
</dbReference>
<dbReference type="AlphaFoldDB" id="A0A5A7NY46"/>
<gene>
    <name evidence="1" type="ORF">STAS_01032</name>
</gene>
<dbReference type="Proteomes" id="UP000325081">
    <property type="component" value="Unassembled WGS sequence"/>
</dbReference>
<reference evidence="2" key="1">
    <citation type="journal article" date="2019" name="Curr. Biol.">
        <title>Genome Sequence of Striga asiatica Provides Insight into the Evolution of Plant Parasitism.</title>
        <authorList>
            <person name="Yoshida S."/>
            <person name="Kim S."/>
            <person name="Wafula E.K."/>
            <person name="Tanskanen J."/>
            <person name="Kim Y.M."/>
            <person name="Honaas L."/>
            <person name="Yang Z."/>
            <person name="Spallek T."/>
            <person name="Conn C.E."/>
            <person name="Ichihashi Y."/>
            <person name="Cheong K."/>
            <person name="Cui S."/>
            <person name="Der J.P."/>
            <person name="Gundlach H."/>
            <person name="Jiao Y."/>
            <person name="Hori C."/>
            <person name="Ishida J.K."/>
            <person name="Kasahara H."/>
            <person name="Kiba T."/>
            <person name="Kim M.S."/>
            <person name="Koo N."/>
            <person name="Laohavisit A."/>
            <person name="Lee Y.H."/>
            <person name="Lumba S."/>
            <person name="McCourt P."/>
            <person name="Mortimer J.C."/>
            <person name="Mutuku J.M."/>
            <person name="Nomura T."/>
            <person name="Sasaki-Sekimoto Y."/>
            <person name="Seto Y."/>
            <person name="Wang Y."/>
            <person name="Wakatake T."/>
            <person name="Sakakibara H."/>
            <person name="Demura T."/>
            <person name="Yamaguchi S."/>
            <person name="Yoneyama K."/>
            <person name="Manabe R.I."/>
            <person name="Nelson D.C."/>
            <person name="Schulman A.H."/>
            <person name="Timko M.P."/>
            <person name="dePamphilis C.W."/>
            <person name="Choi D."/>
            <person name="Shirasu K."/>
        </authorList>
    </citation>
    <scope>NUCLEOTIDE SEQUENCE [LARGE SCALE GENOMIC DNA]</scope>
    <source>
        <strain evidence="2">cv. UVA1</strain>
    </source>
</reference>
<protein>
    <submittedName>
        <fullName evidence="1">Uncharacterized protein</fullName>
    </submittedName>
</protein>
<keyword evidence="2" id="KW-1185">Reference proteome</keyword>
<comment type="caution">
    <text evidence="1">The sequence shown here is derived from an EMBL/GenBank/DDBJ whole genome shotgun (WGS) entry which is preliminary data.</text>
</comment>
<evidence type="ECO:0000313" key="1">
    <source>
        <dbReference type="EMBL" id="GER25443.1"/>
    </source>
</evidence>
<accession>A0A5A7NY46</accession>